<dbReference type="KEGG" id="vg:54982528"/>
<protein>
    <submittedName>
        <fullName evidence="1">Uncharacterized protein</fullName>
    </submittedName>
</protein>
<dbReference type="Proteomes" id="UP000008647">
    <property type="component" value="Segment"/>
</dbReference>
<evidence type="ECO:0000313" key="1">
    <source>
        <dbReference type="EMBL" id="ADX32400.1"/>
    </source>
</evidence>
<reference evidence="1 2" key="1">
    <citation type="journal article" date="2011" name="Arch. Virol.">
        <title>Complete genomic sequence of virulent Cronobacter sakazakii phage ESSI-2 isolated from swine feces.</title>
        <authorList>
            <person name="Lee Y.D."/>
            <person name="Chang H.I."/>
            <person name="Park J.H."/>
        </authorList>
    </citation>
    <scope>NUCLEOTIDE SEQUENCE [LARGE SCALE GENOMIC DNA]</scope>
</reference>
<sequence>MKPCLMAATGVAVPIRFCARPLARMYCHACAKCQHAIVCAQMKAICLSVRRWRVCLPLTAGRSRSLLRRWPAGWRSRFMSSLIPSKASQKTKKKCASALLMRTFGFLS</sequence>
<dbReference type="EMBL" id="HQ110083">
    <property type="protein sequence ID" value="ADX32400.1"/>
    <property type="molecule type" value="Genomic_DNA"/>
</dbReference>
<name>F1BUN0_9CAUD</name>
<accession>F1BUN0</accession>
<proteinExistence type="predicted"/>
<keyword evidence="2" id="KW-1185">Reference proteome</keyword>
<dbReference type="RefSeq" id="YP_009792326.1">
    <property type="nucleotide sequence ID" value="NC_047854.1"/>
</dbReference>
<dbReference type="GeneID" id="54982528"/>
<organism evidence="1 2">
    <name type="scientific">Cronobacter phage ESSI-2</name>
    <dbReference type="NCBI Taxonomy" id="947842"/>
    <lineage>
        <taxon>Viruses</taxon>
        <taxon>Duplodnaviria</taxon>
        <taxon>Heunggongvirae</taxon>
        <taxon>Uroviricota</taxon>
        <taxon>Caudoviricetes</taxon>
        <taxon>Peduoviridae</taxon>
        <taxon>Seongnamvirus</taxon>
        <taxon>Seongnamvirus ESSI2</taxon>
    </lineage>
</organism>
<evidence type="ECO:0000313" key="2">
    <source>
        <dbReference type="Proteomes" id="UP000008647"/>
    </source>
</evidence>